<evidence type="ECO:0000313" key="12">
    <source>
        <dbReference type="Proteomes" id="UP000000719"/>
    </source>
</evidence>
<dbReference type="NCBIfam" id="NF001965">
    <property type="entry name" value="PRK00742.1"/>
    <property type="match status" value="1"/>
</dbReference>
<evidence type="ECO:0000256" key="3">
    <source>
        <dbReference type="ARBA" id="ARBA00022801"/>
    </source>
</evidence>
<feature type="active site" evidence="6 7">
    <location>
        <position position="293"/>
    </location>
</feature>
<evidence type="ECO:0000313" key="11">
    <source>
        <dbReference type="EMBL" id="ACL71002.1"/>
    </source>
</evidence>
<dbReference type="STRING" id="373903.Hore_22570"/>
<keyword evidence="1 6" id="KW-0963">Cytoplasm</keyword>
<feature type="domain" description="CheB-type methylesterase" evidence="10">
    <location>
        <begin position="159"/>
        <end position="351"/>
    </location>
</feature>
<dbReference type="Gene3D" id="3.40.50.2300">
    <property type="match status" value="1"/>
</dbReference>
<dbReference type="EMBL" id="CP001098">
    <property type="protein sequence ID" value="ACL71002.1"/>
    <property type="molecule type" value="Genomic_DNA"/>
</dbReference>
<feature type="active site" evidence="6 7">
    <location>
        <position position="197"/>
    </location>
</feature>
<comment type="catalytic activity">
    <reaction evidence="6">
        <text>L-glutaminyl-[protein] + H2O = L-glutamyl-[protein] + NH4(+)</text>
        <dbReference type="Rhea" id="RHEA:16441"/>
        <dbReference type="Rhea" id="RHEA-COMP:10207"/>
        <dbReference type="Rhea" id="RHEA-COMP:10208"/>
        <dbReference type="ChEBI" id="CHEBI:15377"/>
        <dbReference type="ChEBI" id="CHEBI:28938"/>
        <dbReference type="ChEBI" id="CHEBI:29973"/>
        <dbReference type="ChEBI" id="CHEBI:30011"/>
        <dbReference type="EC" id="3.5.1.44"/>
    </reaction>
</comment>
<dbReference type="SUPFAM" id="SSF52738">
    <property type="entry name" value="Methylesterase CheB, C-terminal domain"/>
    <property type="match status" value="1"/>
</dbReference>
<dbReference type="Gene3D" id="3.40.50.180">
    <property type="entry name" value="Methylesterase CheB, C-terminal domain"/>
    <property type="match status" value="1"/>
</dbReference>
<dbReference type="PANTHER" id="PTHR42872:SF6">
    <property type="entry name" value="PROTEIN-GLUTAMATE METHYLESTERASE_PROTEIN-GLUTAMINE GLUTAMINASE"/>
    <property type="match status" value="1"/>
</dbReference>
<dbReference type="GO" id="GO:0008984">
    <property type="term" value="F:protein-glutamate methylesterase activity"/>
    <property type="evidence" value="ECO:0007669"/>
    <property type="project" value="UniProtKB-UniRule"/>
</dbReference>
<comment type="catalytic activity">
    <reaction evidence="5 6">
        <text>[protein]-L-glutamate 5-O-methyl ester + H2O = L-glutamyl-[protein] + methanol + H(+)</text>
        <dbReference type="Rhea" id="RHEA:23236"/>
        <dbReference type="Rhea" id="RHEA-COMP:10208"/>
        <dbReference type="Rhea" id="RHEA-COMP:10311"/>
        <dbReference type="ChEBI" id="CHEBI:15377"/>
        <dbReference type="ChEBI" id="CHEBI:15378"/>
        <dbReference type="ChEBI" id="CHEBI:17790"/>
        <dbReference type="ChEBI" id="CHEBI:29973"/>
        <dbReference type="ChEBI" id="CHEBI:82795"/>
        <dbReference type="EC" id="3.1.1.61"/>
    </reaction>
</comment>
<dbReference type="GO" id="GO:0005737">
    <property type="term" value="C:cytoplasm"/>
    <property type="evidence" value="ECO:0007669"/>
    <property type="project" value="UniProtKB-SubCell"/>
</dbReference>
<comment type="function">
    <text evidence="4">May play the central regulatory role in sporulation. It may be an element of the effector pathway responsible for the activation of sporulation genes in response to nutritional stress. Spo0A may act in concert with spo0H (a sigma factor) to control the expression of some genes that are critical to the sporulation process.</text>
</comment>
<dbReference type="InterPro" id="IPR001789">
    <property type="entry name" value="Sig_transdc_resp-reg_receiver"/>
</dbReference>
<comment type="domain">
    <text evidence="6">Contains a C-terminal catalytic domain, and an N-terminal region which modulates catalytic activity.</text>
</comment>
<sequence>MSKIRVLVIDDSLMVRKILTNTLEKDNNITVVGTARDPYEAVSKITCLKPDVLTLDVEMPRMNGLEFLKKLMSSHPMPVIMVSTLTTRGSEITLKALNEGAVDFVAKPCIFGNKERQIFQQEIINKVKVAARVDVRKLTSFRYRTSTVSKKVNKLRYSNLLSRYIIGIGASTGGVKAIKYILPGFPRESPGIVIVQHMPGGFTNSFARLLNNISTLDVREAATGDIVKPGTAFVAPGGYHLEVLKKGHNFYIRLNKNKKIHHQRPAVDVTFKSMAECAGKNAIGVLLTGMGQDGARGLKKIRQAGGYTLAQDRETATIFGMPRKAIEIGAVDEEVSTGEIVDKIFLKLNNNHR</sequence>
<evidence type="ECO:0000256" key="5">
    <source>
        <dbReference type="ARBA" id="ARBA00048267"/>
    </source>
</evidence>
<feature type="modified residue" description="4-aspartylphosphate" evidence="6 8">
    <location>
        <position position="56"/>
    </location>
</feature>
<dbReference type="Pfam" id="PF01339">
    <property type="entry name" value="CheB_methylest"/>
    <property type="match status" value="1"/>
</dbReference>
<dbReference type="Pfam" id="PF00072">
    <property type="entry name" value="Response_reg"/>
    <property type="match status" value="1"/>
</dbReference>
<evidence type="ECO:0000256" key="8">
    <source>
        <dbReference type="PROSITE-ProRule" id="PRU00169"/>
    </source>
</evidence>
<organism evidence="11 12">
    <name type="scientific">Halothermothrix orenii (strain H 168 / OCM 544 / DSM 9562)</name>
    <dbReference type="NCBI Taxonomy" id="373903"/>
    <lineage>
        <taxon>Bacteria</taxon>
        <taxon>Bacillati</taxon>
        <taxon>Bacillota</taxon>
        <taxon>Clostridia</taxon>
        <taxon>Halanaerobiales</taxon>
        <taxon>Halothermotrichaceae</taxon>
        <taxon>Halothermothrix</taxon>
    </lineage>
</organism>
<evidence type="ECO:0000256" key="4">
    <source>
        <dbReference type="ARBA" id="ARBA00024867"/>
    </source>
</evidence>
<dbReference type="PIRSF" id="PIRSF000876">
    <property type="entry name" value="RR_chemtxs_CheB"/>
    <property type="match status" value="1"/>
</dbReference>
<dbReference type="GO" id="GO:0000156">
    <property type="term" value="F:phosphorelay response regulator activity"/>
    <property type="evidence" value="ECO:0007669"/>
    <property type="project" value="InterPro"/>
</dbReference>
<protein>
    <recommendedName>
        <fullName evidence="6">Protein-glutamate methylesterase/protein-glutamine glutaminase</fullName>
        <ecNumber evidence="6">3.1.1.61</ecNumber>
        <ecNumber evidence="6">3.5.1.44</ecNumber>
    </recommendedName>
</protein>
<dbReference type="InterPro" id="IPR008248">
    <property type="entry name" value="CheB-like"/>
</dbReference>
<keyword evidence="2 6" id="KW-0145">Chemotaxis</keyword>
<evidence type="ECO:0000259" key="10">
    <source>
        <dbReference type="PROSITE" id="PS50122"/>
    </source>
</evidence>
<feature type="domain" description="Response regulatory" evidence="9">
    <location>
        <begin position="5"/>
        <end position="122"/>
    </location>
</feature>
<dbReference type="InterPro" id="IPR011006">
    <property type="entry name" value="CheY-like_superfamily"/>
</dbReference>
<dbReference type="RefSeq" id="WP_015923971.1">
    <property type="nucleotide sequence ID" value="NC_011899.1"/>
</dbReference>
<proteinExistence type="inferred from homology"/>
<dbReference type="AlphaFoldDB" id="B8D0R6"/>
<name>B8D0R6_HALOH</name>
<dbReference type="GO" id="GO:0006935">
    <property type="term" value="P:chemotaxis"/>
    <property type="evidence" value="ECO:0007669"/>
    <property type="project" value="UniProtKB-UniRule"/>
</dbReference>
<dbReference type="eggNOG" id="COG2201">
    <property type="taxonomic scope" value="Bacteria"/>
</dbReference>
<dbReference type="SMART" id="SM00448">
    <property type="entry name" value="REC"/>
    <property type="match status" value="1"/>
</dbReference>
<dbReference type="EC" id="3.5.1.44" evidence="6"/>
<dbReference type="PROSITE" id="PS50110">
    <property type="entry name" value="RESPONSE_REGULATORY"/>
    <property type="match status" value="1"/>
</dbReference>
<accession>B8D0R6</accession>
<gene>
    <name evidence="6" type="primary">cheB</name>
    <name evidence="11" type="ordered locus">Hore_22570</name>
</gene>
<feature type="active site" evidence="6 7">
    <location>
        <position position="171"/>
    </location>
</feature>
<evidence type="ECO:0000256" key="1">
    <source>
        <dbReference type="ARBA" id="ARBA00022490"/>
    </source>
</evidence>
<dbReference type="SUPFAM" id="SSF52172">
    <property type="entry name" value="CheY-like"/>
    <property type="match status" value="1"/>
</dbReference>
<keyword evidence="3 6" id="KW-0378">Hydrolase</keyword>
<dbReference type="CDD" id="cd16432">
    <property type="entry name" value="CheB_Rec"/>
    <property type="match status" value="1"/>
</dbReference>
<keyword evidence="6 8" id="KW-0597">Phosphoprotein</keyword>
<evidence type="ECO:0000256" key="7">
    <source>
        <dbReference type="PROSITE-ProRule" id="PRU00050"/>
    </source>
</evidence>
<comment type="similarity">
    <text evidence="6">Belongs to the CheB family.</text>
</comment>
<dbReference type="HAMAP" id="MF_00099">
    <property type="entry name" value="CheB_chemtxs"/>
    <property type="match status" value="1"/>
</dbReference>
<comment type="function">
    <text evidence="6">Involved in chemotaxis. Part of a chemotaxis signal transduction system that modulates chemotaxis in response to various stimuli. Catalyzes the demethylation of specific methylglutamate residues introduced into the chemoreceptors (methyl-accepting chemotaxis proteins or MCP) by CheR. Also mediates the irreversible deamidation of specific glutamine residues to glutamic acid.</text>
</comment>
<dbReference type="NCBIfam" id="NF009206">
    <property type="entry name" value="PRK12555.1"/>
    <property type="match status" value="1"/>
</dbReference>
<comment type="subcellular location">
    <subcellularLocation>
        <location evidence="6">Cytoplasm</location>
    </subcellularLocation>
</comment>
<dbReference type="InterPro" id="IPR000673">
    <property type="entry name" value="Sig_transdc_resp-reg_Me-estase"/>
</dbReference>
<dbReference type="Proteomes" id="UP000000719">
    <property type="component" value="Chromosome"/>
</dbReference>
<comment type="PTM">
    <text evidence="6">Phosphorylated by CheA. Phosphorylation of the N-terminal regulatory domain activates the methylesterase activity.</text>
</comment>
<evidence type="ECO:0000259" key="9">
    <source>
        <dbReference type="PROSITE" id="PS50110"/>
    </source>
</evidence>
<evidence type="ECO:0000256" key="2">
    <source>
        <dbReference type="ARBA" id="ARBA00022500"/>
    </source>
</evidence>
<reference evidence="11 12" key="1">
    <citation type="journal article" date="2009" name="PLoS ONE">
        <title>Genome analysis of the anaerobic thermohalophilic bacterium Halothermothrix orenii.</title>
        <authorList>
            <person name="Mavromatis K."/>
            <person name="Ivanova N."/>
            <person name="Anderson I."/>
            <person name="Lykidis A."/>
            <person name="Hooper S.D."/>
            <person name="Sun H."/>
            <person name="Kunin V."/>
            <person name="Lapidus A."/>
            <person name="Hugenholtz P."/>
            <person name="Patel B."/>
            <person name="Kyrpides N.C."/>
        </authorList>
    </citation>
    <scope>NUCLEOTIDE SEQUENCE [LARGE SCALE GENOMIC DNA]</scope>
    <source>
        <strain evidence="12">H 168 / OCM 544 / DSM 9562</strain>
    </source>
</reference>
<dbReference type="OrthoDB" id="9793421at2"/>
<dbReference type="HOGENOM" id="CLU_000445_51_0_9"/>
<keyword evidence="12" id="KW-1185">Reference proteome</keyword>
<dbReference type="InterPro" id="IPR035909">
    <property type="entry name" value="CheB_C"/>
</dbReference>
<dbReference type="GO" id="GO:0050568">
    <property type="term" value="F:protein-glutamine glutaminase activity"/>
    <property type="evidence" value="ECO:0007669"/>
    <property type="project" value="UniProtKB-UniRule"/>
</dbReference>
<dbReference type="CDD" id="cd17541">
    <property type="entry name" value="REC_CheB-like"/>
    <property type="match status" value="1"/>
</dbReference>
<dbReference type="EC" id="3.1.1.61" evidence="6"/>
<dbReference type="PANTHER" id="PTHR42872">
    <property type="entry name" value="PROTEIN-GLUTAMATE METHYLESTERASE/PROTEIN-GLUTAMINE GLUTAMINASE"/>
    <property type="match status" value="1"/>
</dbReference>
<dbReference type="PROSITE" id="PS50122">
    <property type="entry name" value="CHEB"/>
    <property type="match status" value="1"/>
</dbReference>
<evidence type="ECO:0000256" key="6">
    <source>
        <dbReference type="HAMAP-Rule" id="MF_00099"/>
    </source>
</evidence>
<dbReference type="KEGG" id="hor:Hore_22570"/>